<feature type="compositionally biased region" description="Basic residues" evidence="1">
    <location>
        <begin position="36"/>
        <end position="46"/>
    </location>
</feature>
<evidence type="ECO:0000256" key="1">
    <source>
        <dbReference type="SAM" id="MobiDB-lite"/>
    </source>
</evidence>
<reference evidence="2" key="2">
    <citation type="submission" date="2023-06" db="EMBL/GenBank/DDBJ databases">
        <authorList>
            <person name="Ma L."/>
            <person name="Liu K.-W."/>
            <person name="Li Z."/>
            <person name="Hsiao Y.-Y."/>
            <person name="Qi Y."/>
            <person name="Fu T."/>
            <person name="Tang G."/>
            <person name="Zhang D."/>
            <person name="Sun W.-H."/>
            <person name="Liu D.-K."/>
            <person name="Li Y."/>
            <person name="Chen G.-Z."/>
            <person name="Liu X.-D."/>
            <person name="Liao X.-Y."/>
            <person name="Jiang Y.-T."/>
            <person name="Yu X."/>
            <person name="Hao Y."/>
            <person name="Huang J."/>
            <person name="Zhao X.-W."/>
            <person name="Ke S."/>
            <person name="Chen Y.-Y."/>
            <person name="Wu W.-L."/>
            <person name="Hsu J.-L."/>
            <person name="Lin Y.-F."/>
            <person name="Huang M.-D."/>
            <person name="Li C.-Y."/>
            <person name="Huang L."/>
            <person name="Wang Z.-W."/>
            <person name="Zhao X."/>
            <person name="Zhong W.-Y."/>
            <person name="Peng D.-H."/>
            <person name="Ahmad S."/>
            <person name="Lan S."/>
            <person name="Zhang J.-S."/>
            <person name="Tsai W.-C."/>
            <person name="Van De Peer Y."/>
            <person name="Liu Z.-J."/>
        </authorList>
    </citation>
    <scope>NUCLEOTIDE SEQUENCE</scope>
    <source>
        <strain evidence="2">SCP</strain>
        <tissue evidence="2">Leaves</tissue>
    </source>
</reference>
<dbReference type="AlphaFoldDB" id="A0AAV9B4R2"/>
<reference evidence="2" key="1">
    <citation type="journal article" date="2023" name="Nat. Commun.">
        <title>Diploid and tetraploid genomes of Acorus and the evolution of monocots.</title>
        <authorList>
            <person name="Ma L."/>
            <person name="Liu K.W."/>
            <person name="Li Z."/>
            <person name="Hsiao Y.Y."/>
            <person name="Qi Y."/>
            <person name="Fu T."/>
            <person name="Tang G.D."/>
            <person name="Zhang D."/>
            <person name="Sun W.H."/>
            <person name="Liu D.K."/>
            <person name="Li Y."/>
            <person name="Chen G.Z."/>
            <person name="Liu X.D."/>
            <person name="Liao X.Y."/>
            <person name="Jiang Y.T."/>
            <person name="Yu X."/>
            <person name="Hao Y."/>
            <person name="Huang J."/>
            <person name="Zhao X.W."/>
            <person name="Ke S."/>
            <person name="Chen Y.Y."/>
            <person name="Wu W.L."/>
            <person name="Hsu J.L."/>
            <person name="Lin Y.F."/>
            <person name="Huang M.D."/>
            <person name="Li C.Y."/>
            <person name="Huang L."/>
            <person name="Wang Z.W."/>
            <person name="Zhao X."/>
            <person name="Zhong W.Y."/>
            <person name="Peng D.H."/>
            <person name="Ahmad S."/>
            <person name="Lan S."/>
            <person name="Zhang J.S."/>
            <person name="Tsai W.C."/>
            <person name="Van de Peer Y."/>
            <person name="Liu Z.J."/>
        </authorList>
    </citation>
    <scope>NUCLEOTIDE SEQUENCE</scope>
    <source>
        <strain evidence="2">SCP</strain>
    </source>
</reference>
<sequence length="55" mass="6140">MMSNRHGAANQLPAICPRKSRVSKCVTDTNYNPPNKPKKKKNKSCKVKNALKITT</sequence>
<proteinExistence type="predicted"/>
<keyword evidence="3" id="KW-1185">Reference proteome</keyword>
<evidence type="ECO:0000313" key="3">
    <source>
        <dbReference type="Proteomes" id="UP001179952"/>
    </source>
</evidence>
<accession>A0AAV9B4R2</accession>
<organism evidence="2 3">
    <name type="scientific">Acorus gramineus</name>
    <name type="common">Dwarf sweet flag</name>
    <dbReference type="NCBI Taxonomy" id="55184"/>
    <lineage>
        <taxon>Eukaryota</taxon>
        <taxon>Viridiplantae</taxon>
        <taxon>Streptophyta</taxon>
        <taxon>Embryophyta</taxon>
        <taxon>Tracheophyta</taxon>
        <taxon>Spermatophyta</taxon>
        <taxon>Magnoliopsida</taxon>
        <taxon>Liliopsida</taxon>
        <taxon>Acoraceae</taxon>
        <taxon>Acorus</taxon>
    </lineage>
</organism>
<gene>
    <name evidence="2" type="ORF">QJS04_geneDACA012936</name>
</gene>
<dbReference type="EMBL" id="JAUJYN010000005">
    <property type="protein sequence ID" value="KAK1271084.1"/>
    <property type="molecule type" value="Genomic_DNA"/>
</dbReference>
<feature type="region of interest" description="Disordered" evidence="1">
    <location>
        <begin position="26"/>
        <end position="55"/>
    </location>
</feature>
<comment type="caution">
    <text evidence="2">The sequence shown here is derived from an EMBL/GenBank/DDBJ whole genome shotgun (WGS) entry which is preliminary data.</text>
</comment>
<evidence type="ECO:0000313" key="2">
    <source>
        <dbReference type="EMBL" id="KAK1271084.1"/>
    </source>
</evidence>
<protein>
    <submittedName>
        <fullName evidence="2">Uncharacterized protein</fullName>
    </submittedName>
</protein>
<name>A0AAV9B4R2_ACOGR</name>
<dbReference type="Proteomes" id="UP001179952">
    <property type="component" value="Unassembled WGS sequence"/>
</dbReference>